<dbReference type="SUPFAM" id="SSF160719">
    <property type="entry name" value="gpW/gp25-like"/>
    <property type="match status" value="1"/>
</dbReference>
<accession>A0ABP5C0U5</accession>
<reference evidence="2" key="1">
    <citation type="journal article" date="2019" name="Int. J. Syst. Evol. Microbiol.">
        <title>The Global Catalogue of Microorganisms (GCM) 10K type strain sequencing project: providing services to taxonomists for standard genome sequencing and annotation.</title>
        <authorList>
            <consortium name="The Broad Institute Genomics Platform"/>
            <consortium name="The Broad Institute Genome Sequencing Center for Infectious Disease"/>
            <person name="Wu L."/>
            <person name="Ma J."/>
        </authorList>
    </citation>
    <scope>NUCLEOTIDE SEQUENCE [LARGE SCALE GENOMIC DNA]</scope>
    <source>
        <strain evidence="2">JCM 14545</strain>
    </source>
</reference>
<gene>
    <name evidence="1" type="ORF">GCM10009754_24290</name>
</gene>
<protein>
    <submittedName>
        <fullName evidence="1">Uncharacterized protein</fullName>
    </submittedName>
</protein>
<evidence type="ECO:0000313" key="1">
    <source>
        <dbReference type="EMBL" id="GAA1954085.1"/>
    </source>
</evidence>
<dbReference type="RefSeq" id="WP_344416859.1">
    <property type="nucleotide sequence ID" value="NZ_BAAANN010000008.1"/>
</dbReference>
<proteinExistence type="predicted"/>
<evidence type="ECO:0000313" key="2">
    <source>
        <dbReference type="Proteomes" id="UP001501116"/>
    </source>
</evidence>
<dbReference type="EMBL" id="BAAANN010000008">
    <property type="protein sequence ID" value="GAA1954085.1"/>
    <property type="molecule type" value="Genomic_DNA"/>
</dbReference>
<comment type="caution">
    <text evidence="1">The sequence shown here is derived from an EMBL/GenBank/DDBJ whole genome shotgun (WGS) entry which is preliminary data.</text>
</comment>
<dbReference type="Gene3D" id="3.10.450.40">
    <property type="match status" value="1"/>
</dbReference>
<sequence>MADAASIARRAARFGTDIRLLGDLEQAEQRERGSDLVTVVRPETSGTDLQRLTGVPDLQQALLLRFLTRQGELAHLGHPDYGSRLPELIGEPNTETTRNRAKLYALQALQAEPRVAQVRSIEVRTRRSRPNRIDIAASVLTIDSDTPLNLVFPVQLDGGTP</sequence>
<dbReference type="Proteomes" id="UP001501116">
    <property type="component" value="Unassembled WGS sequence"/>
</dbReference>
<organism evidence="1 2">
    <name type="scientific">Amycolatopsis minnesotensis</name>
    <dbReference type="NCBI Taxonomy" id="337894"/>
    <lineage>
        <taxon>Bacteria</taxon>
        <taxon>Bacillati</taxon>
        <taxon>Actinomycetota</taxon>
        <taxon>Actinomycetes</taxon>
        <taxon>Pseudonocardiales</taxon>
        <taxon>Pseudonocardiaceae</taxon>
        <taxon>Amycolatopsis</taxon>
    </lineage>
</organism>
<name>A0ABP5C0U5_9PSEU</name>
<keyword evidence="2" id="KW-1185">Reference proteome</keyword>